<dbReference type="EMBL" id="DS231721">
    <property type="protein sequence ID" value="KNB17337.1"/>
    <property type="molecule type" value="Genomic_DNA"/>
</dbReference>
<reference evidence="2" key="2">
    <citation type="journal article" date="2010" name="Nature">
        <title>Comparative genomics reveals mobile pathogenicity chromosomes in Fusarium.</title>
        <authorList>
            <person name="Ma L.J."/>
            <person name="van der Does H.C."/>
            <person name="Borkovich K.A."/>
            <person name="Coleman J.J."/>
            <person name="Daboussi M.J."/>
            <person name="Di Pietro A."/>
            <person name="Dufresne M."/>
            <person name="Freitag M."/>
            <person name="Grabherr M."/>
            <person name="Henrissat B."/>
            <person name="Houterman P.M."/>
            <person name="Kang S."/>
            <person name="Shim W.B."/>
            <person name="Woloshuk C."/>
            <person name="Xie X."/>
            <person name="Xu J.R."/>
            <person name="Antoniw J."/>
            <person name="Baker S.E."/>
            <person name="Bluhm B.H."/>
            <person name="Breakspear A."/>
            <person name="Brown D.W."/>
            <person name="Butchko R.A."/>
            <person name="Chapman S."/>
            <person name="Coulson R."/>
            <person name="Coutinho P.M."/>
            <person name="Danchin E.G."/>
            <person name="Diener A."/>
            <person name="Gale L.R."/>
            <person name="Gardiner D.M."/>
            <person name="Goff S."/>
            <person name="Hammond-Kosack K.E."/>
            <person name="Hilburn K."/>
            <person name="Hua-Van A."/>
            <person name="Jonkers W."/>
            <person name="Kazan K."/>
            <person name="Kodira C.D."/>
            <person name="Koehrsen M."/>
            <person name="Kumar L."/>
            <person name="Lee Y.H."/>
            <person name="Li L."/>
            <person name="Manners J.M."/>
            <person name="Miranda-Saavedra D."/>
            <person name="Mukherjee M."/>
            <person name="Park G."/>
            <person name="Park J."/>
            <person name="Park S.Y."/>
            <person name="Proctor R.H."/>
            <person name="Regev A."/>
            <person name="Ruiz-Roldan M.C."/>
            <person name="Sain D."/>
            <person name="Sakthikumar S."/>
            <person name="Sykes S."/>
            <person name="Schwartz D.C."/>
            <person name="Turgeon B.G."/>
            <person name="Wapinski I."/>
            <person name="Yoder O."/>
            <person name="Young S."/>
            <person name="Zeng Q."/>
            <person name="Zhou S."/>
            <person name="Galagan J."/>
            <person name="Cuomo C.A."/>
            <person name="Kistler H.C."/>
            <person name="Rep M."/>
        </authorList>
    </citation>
    <scope>NUCLEOTIDE SEQUENCE [LARGE SCALE GENOMIC DNA]</scope>
    <source>
        <strain evidence="2">4287</strain>
    </source>
</reference>
<dbReference type="GeneID" id="28956470"/>
<evidence type="ECO:0000313" key="2">
    <source>
        <dbReference type="EMBL" id="KNB17337.1"/>
    </source>
</evidence>
<reference evidence="2" key="1">
    <citation type="submission" date="2007-04" db="EMBL/GenBank/DDBJ databases">
        <authorList>
            <consortium name="The Broad Institute Genome Sequencing Platform"/>
            <person name="Birren B."/>
            <person name="Lander E."/>
            <person name="Galagan J."/>
            <person name="Nusbaum C."/>
            <person name="Devon K."/>
            <person name="Ma L.-J."/>
            <person name="Jaffe D."/>
            <person name="Butler J."/>
            <person name="Alvarez P."/>
            <person name="Gnerre S."/>
            <person name="Grabherr M."/>
            <person name="Kleber M."/>
            <person name="Mauceli E."/>
            <person name="Brockman W."/>
            <person name="MacCallum I.A."/>
            <person name="Young S."/>
            <person name="LaButti K."/>
            <person name="DeCaprio D."/>
            <person name="Crawford M."/>
            <person name="Koehrsen M."/>
            <person name="Engels R."/>
            <person name="Montgomery P."/>
            <person name="Pearson M."/>
            <person name="Howarth C."/>
            <person name="Larson L."/>
            <person name="White J."/>
            <person name="O'Leary S."/>
            <person name="Kodira C."/>
            <person name="Zeng Q."/>
            <person name="Yandava C."/>
            <person name="Alvarado L."/>
            <person name="Kistler C."/>
            <person name="Shim W.-B."/>
            <person name="Kang S."/>
            <person name="Woloshuk C."/>
        </authorList>
    </citation>
    <scope>NUCLEOTIDE SEQUENCE</scope>
    <source>
        <strain evidence="2">4287</strain>
    </source>
</reference>
<accession>A0A0J9WU84</accession>
<sequence length="500" mass="53449">MPATLPSPPKSNPSPVPDPGDEDSNDDDASTKEAKSTVTTTGPVSTEQSTTITSAKSTSEITTSETTAECTVTEIPQCTKTISYITMSQSVTITEIGECPSTPSCATGEQSTVTTILEPESHWVGYVADPQQGPSEAELDDPVDEETEEYLEDFFKEHDLLVDYEAEDASPECSTASSVLDLTCFSGTWPSFCTHIVTSDNETLVENITAKALESSDKTKRHGHARFLGMNSKVMRRGSKCDGYSIEFSWEPGSIDGCVQYCLGAMSKLALSCGLTGSRSDGISDSGSLVVGCDIYSYRVVEDYQHTITETTSDVATATATTESTSSEATAIFSSGSKTFTTDEATTTKAATTSEEATSSTEDADATPTIDPNYQPLVQQDPECLEPADGDHGAIDPGTQDDYAEDFSSQEPDGGWEAGADIQHSYKETSHGVVYEYKVNWAQDCITDGDTQDIRWPLGQAGDITAYSLMRDAFEKCNNGGIGGSIQAGCLVYTFNGYDE</sequence>
<feature type="compositionally biased region" description="Low complexity" evidence="1">
    <location>
        <begin position="49"/>
        <end position="60"/>
    </location>
</feature>
<dbReference type="Proteomes" id="UP000009097">
    <property type="component" value="Unassembled WGS sequence"/>
</dbReference>
<dbReference type="VEuPathDB" id="FungiDB:FOXG_15412"/>
<gene>
    <name evidence="2" type="ORF">FOXG_15412</name>
</gene>
<dbReference type="OrthoDB" id="5106762at2759"/>
<dbReference type="KEGG" id="fox:FOXG_15412"/>
<feature type="region of interest" description="Disordered" evidence="1">
    <location>
        <begin position="1"/>
        <end position="60"/>
    </location>
</feature>
<feature type="compositionally biased region" description="Acidic residues" evidence="1">
    <location>
        <begin position="19"/>
        <end position="28"/>
    </location>
</feature>
<feature type="region of interest" description="Disordered" evidence="1">
    <location>
        <begin position="343"/>
        <end position="418"/>
    </location>
</feature>
<feature type="compositionally biased region" description="Low complexity" evidence="1">
    <location>
        <begin position="343"/>
        <end position="361"/>
    </location>
</feature>
<organism evidence="2 3">
    <name type="scientific">Fusarium oxysporum f. sp. lycopersici (strain 4287 / CBS 123668 / FGSC 9935 / NRRL 34936)</name>
    <name type="common">Fusarium vascular wilt of tomato</name>
    <dbReference type="NCBI Taxonomy" id="426428"/>
    <lineage>
        <taxon>Eukaryota</taxon>
        <taxon>Fungi</taxon>
        <taxon>Dikarya</taxon>
        <taxon>Ascomycota</taxon>
        <taxon>Pezizomycotina</taxon>
        <taxon>Sordariomycetes</taxon>
        <taxon>Hypocreomycetidae</taxon>
        <taxon>Hypocreales</taxon>
        <taxon>Nectriaceae</taxon>
        <taxon>Fusarium</taxon>
        <taxon>Fusarium oxysporum species complex</taxon>
    </lineage>
</organism>
<protein>
    <submittedName>
        <fullName evidence="2">Uncharacterized protein</fullName>
    </submittedName>
</protein>
<evidence type="ECO:0000256" key="1">
    <source>
        <dbReference type="SAM" id="MobiDB-lite"/>
    </source>
</evidence>
<dbReference type="AlphaFoldDB" id="A0A0J9WU84"/>
<evidence type="ECO:0000313" key="3">
    <source>
        <dbReference type="Proteomes" id="UP000009097"/>
    </source>
</evidence>
<proteinExistence type="predicted"/>
<feature type="compositionally biased region" description="Pro residues" evidence="1">
    <location>
        <begin position="1"/>
        <end position="18"/>
    </location>
</feature>
<dbReference type="RefSeq" id="XP_018255382.1">
    <property type="nucleotide sequence ID" value="XM_018395498.1"/>
</dbReference>
<feature type="compositionally biased region" description="Polar residues" evidence="1">
    <location>
        <begin position="36"/>
        <end position="48"/>
    </location>
</feature>
<name>A0A0J9WU84_FUSO4</name>